<accession>A0A4Z0D688</accession>
<evidence type="ECO:0000256" key="5">
    <source>
        <dbReference type="ARBA" id="ARBA00023136"/>
    </source>
</evidence>
<comment type="subcellular location">
    <subcellularLocation>
        <location evidence="1">Cell membrane</location>
        <topology evidence="1">Single-pass membrane protein</topology>
    </subcellularLocation>
</comment>
<dbReference type="InterPro" id="IPR007168">
    <property type="entry name" value="Phageshock_PspC_N"/>
</dbReference>
<evidence type="ECO:0000256" key="6">
    <source>
        <dbReference type="SAM" id="Phobius"/>
    </source>
</evidence>
<feature type="domain" description="Phage shock protein PspC N-terminal" evidence="7">
    <location>
        <begin position="3"/>
        <end position="61"/>
    </location>
</feature>
<reference evidence="8 9" key="1">
    <citation type="submission" date="2019-03" db="EMBL/GenBank/DDBJ databases">
        <title>Draft genome sequence data and analysis of a Fermenting Bacterium, Soehngenia longevitae strain 1933PT, isolated from petroleum reservoir in Azerbaijan.</title>
        <authorList>
            <person name="Grouzdev D.S."/>
            <person name="Bidzhieva S.K."/>
            <person name="Sokolova D.S."/>
            <person name="Tourova T.P."/>
            <person name="Poltaraus A.B."/>
            <person name="Nazina T.N."/>
        </authorList>
    </citation>
    <scope>NUCLEOTIDE SEQUENCE [LARGE SCALE GENOMIC DNA]</scope>
    <source>
        <strain evidence="8 9">1933P</strain>
    </source>
</reference>
<dbReference type="GO" id="GO:0005886">
    <property type="term" value="C:plasma membrane"/>
    <property type="evidence" value="ECO:0007669"/>
    <property type="project" value="UniProtKB-SubCell"/>
</dbReference>
<dbReference type="EMBL" id="SRIB01000005">
    <property type="protein sequence ID" value="TFZ40395.1"/>
    <property type="molecule type" value="Genomic_DNA"/>
</dbReference>
<evidence type="ECO:0000313" key="8">
    <source>
        <dbReference type="EMBL" id="TFZ40395.1"/>
    </source>
</evidence>
<evidence type="ECO:0000256" key="3">
    <source>
        <dbReference type="ARBA" id="ARBA00022692"/>
    </source>
</evidence>
<name>A0A4Z0D688_9FIRM</name>
<dbReference type="PANTHER" id="PTHR33885:SF3">
    <property type="entry name" value="PHAGE SHOCK PROTEIN C"/>
    <property type="match status" value="1"/>
</dbReference>
<dbReference type="Pfam" id="PF04024">
    <property type="entry name" value="PspC"/>
    <property type="match status" value="1"/>
</dbReference>
<protein>
    <submittedName>
        <fullName evidence="8">PspC domain-containing protein</fullName>
    </submittedName>
</protein>
<keyword evidence="9" id="KW-1185">Reference proteome</keyword>
<proteinExistence type="predicted"/>
<evidence type="ECO:0000256" key="2">
    <source>
        <dbReference type="ARBA" id="ARBA00022475"/>
    </source>
</evidence>
<dbReference type="Proteomes" id="UP000298381">
    <property type="component" value="Unassembled WGS sequence"/>
</dbReference>
<dbReference type="OrthoDB" id="9815286at2"/>
<feature type="transmembrane region" description="Helical" evidence="6">
    <location>
        <begin position="34"/>
        <end position="59"/>
    </location>
</feature>
<keyword evidence="4 6" id="KW-1133">Transmembrane helix</keyword>
<sequence length="77" mass="8767">MKKKLYLSDTDKKIAGVCGGIAEYFEVDSTLIRLVWVLITIFTAFFTGIIAYIIAALVIPHRPIEEAYWEDDSPKEE</sequence>
<dbReference type="InterPro" id="IPR052027">
    <property type="entry name" value="PspC"/>
</dbReference>
<evidence type="ECO:0000313" key="9">
    <source>
        <dbReference type="Proteomes" id="UP000298381"/>
    </source>
</evidence>
<evidence type="ECO:0000256" key="1">
    <source>
        <dbReference type="ARBA" id="ARBA00004162"/>
    </source>
</evidence>
<gene>
    <name evidence="8" type="ORF">E4100_04820</name>
</gene>
<keyword evidence="2" id="KW-1003">Cell membrane</keyword>
<dbReference type="AlphaFoldDB" id="A0A4Z0D688"/>
<dbReference type="PANTHER" id="PTHR33885">
    <property type="entry name" value="PHAGE SHOCK PROTEIN C"/>
    <property type="match status" value="1"/>
</dbReference>
<keyword evidence="5 6" id="KW-0472">Membrane</keyword>
<keyword evidence="3 6" id="KW-0812">Transmembrane</keyword>
<comment type="caution">
    <text evidence="8">The sequence shown here is derived from an EMBL/GenBank/DDBJ whole genome shotgun (WGS) entry which is preliminary data.</text>
</comment>
<dbReference type="RefSeq" id="WP_135270913.1">
    <property type="nucleotide sequence ID" value="NZ_SRIB01000005.1"/>
</dbReference>
<organism evidence="8 9">
    <name type="scientific">Soehngenia longivitae</name>
    <dbReference type="NCBI Taxonomy" id="2562294"/>
    <lineage>
        <taxon>Bacteria</taxon>
        <taxon>Bacillati</taxon>
        <taxon>Bacillota</taxon>
        <taxon>Tissierellia</taxon>
        <taxon>Tissierellales</taxon>
        <taxon>Tissierellaceae</taxon>
        <taxon>Soehngenia</taxon>
    </lineage>
</organism>
<evidence type="ECO:0000256" key="4">
    <source>
        <dbReference type="ARBA" id="ARBA00022989"/>
    </source>
</evidence>
<evidence type="ECO:0000259" key="7">
    <source>
        <dbReference type="Pfam" id="PF04024"/>
    </source>
</evidence>